<protein>
    <submittedName>
        <fullName evidence="2">Uncharacterized protein</fullName>
    </submittedName>
</protein>
<comment type="caution">
    <text evidence="2">The sequence shown here is derived from an EMBL/GenBank/DDBJ whole genome shotgun (WGS) entry which is preliminary data.</text>
</comment>
<accession>A0A8S3E876</accession>
<name>A0A8S3E876_9BILA</name>
<evidence type="ECO:0000313" key="1">
    <source>
        <dbReference type="EMBL" id="CAF5059419.1"/>
    </source>
</evidence>
<organism evidence="2 3">
    <name type="scientific">Rotaria magnacalcarata</name>
    <dbReference type="NCBI Taxonomy" id="392030"/>
    <lineage>
        <taxon>Eukaryota</taxon>
        <taxon>Metazoa</taxon>
        <taxon>Spiralia</taxon>
        <taxon>Gnathifera</taxon>
        <taxon>Rotifera</taxon>
        <taxon>Eurotatoria</taxon>
        <taxon>Bdelloidea</taxon>
        <taxon>Philodinida</taxon>
        <taxon>Philodinidae</taxon>
        <taxon>Rotaria</taxon>
    </lineage>
</organism>
<dbReference type="AlphaFoldDB" id="A0A8S3E876"/>
<dbReference type="EMBL" id="CAJOBJ010236082">
    <property type="protein sequence ID" value="CAF5065572.1"/>
    <property type="molecule type" value="Genomic_DNA"/>
</dbReference>
<feature type="non-terminal residue" evidence="2">
    <location>
        <position position="1"/>
    </location>
</feature>
<dbReference type="EMBL" id="CAJOBJ010233231">
    <property type="protein sequence ID" value="CAF5059419.1"/>
    <property type="molecule type" value="Genomic_DNA"/>
</dbReference>
<proteinExistence type="predicted"/>
<dbReference type="Proteomes" id="UP000681720">
    <property type="component" value="Unassembled WGS sequence"/>
</dbReference>
<evidence type="ECO:0000313" key="2">
    <source>
        <dbReference type="EMBL" id="CAF5065572.1"/>
    </source>
</evidence>
<gene>
    <name evidence="1" type="ORF">GIL414_LOCUS60427</name>
    <name evidence="2" type="ORF">GIL414_LOCUS60800</name>
</gene>
<sequence length="46" mass="5148">GSATNFRPSASSSHRYPFSLSNFPYPGAGFSLRDRLPYGYPSSRYK</sequence>
<reference evidence="2" key="1">
    <citation type="submission" date="2021-02" db="EMBL/GenBank/DDBJ databases">
        <authorList>
            <person name="Nowell W R."/>
        </authorList>
    </citation>
    <scope>NUCLEOTIDE SEQUENCE</scope>
</reference>
<evidence type="ECO:0000313" key="3">
    <source>
        <dbReference type="Proteomes" id="UP000681720"/>
    </source>
</evidence>